<comment type="caution">
    <text evidence="2">The sequence shown here is derived from an EMBL/GenBank/DDBJ whole genome shotgun (WGS) entry which is preliminary data.</text>
</comment>
<dbReference type="EMBL" id="JACNJZ010000054">
    <property type="protein sequence ID" value="MBC8316780.1"/>
    <property type="molecule type" value="Genomic_DNA"/>
</dbReference>
<evidence type="ECO:0000256" key="1">
    <source>
        <dbReference type="SAM" id="Phobius"/>
    </source>
</evidence>
<keyword evidence="1" id="KW-0472">Membrane</keyword>
<accession>A0A8J6NCF1</accession>
<dbReference type="AlphaFoldDB" id="A0A8J6NCF1"/>
<protein>
    <recommendedName>
        <fullName evidence="4">Thioredoxin</fullName>
    </recommendedName>
</protein>
<sequence>MEKQPVAEKKRSVKEKRKIRILPFVVLTVFLFVFLAGVLTGEPSRVLEQSWQICLSCIGIG</sequence>
<name>A0A8J6NCF1_9BACT</name>
<feature type="transmembrane region" description="Helical" evidence="1">
    <location>
        <begin position="21"/>
        <end position="41"/>
    </location>
</feature>
<keyword evidence="1" id="KW-0812">Transmembrane</keyword>
<evidence type="ECO:0008006" key="4">
    <source>
        <dbReference type="Google" id="ProtNLM"/>
    </source>
</evidence>
<dbReference type="Proteomes" id="UP000614424">
    <property type="component" value="Unassembled WGS sequence"/>
</dbReference>
<reference evidence="2 3" key="1">
    <citation type="submission" date="2020-08" db="EMBL/GenBank/DDBJ databases">
        <title>Bridging the membrane lipid divide: bacteria of the FCB group superphylum have the potential to synthesize archaeal ether lipids.</title>
        <authorList>
            <person name="Villanueva L."/>
            <person name="Von Meijenfeldt F.A.B."/>
            <person name="Westbye A.B."/>
            <person name="Yadav S."/>
            <person name="Hopmans E.C."/>
            <person name="Dutilh B.E."/>
            <person name="Sinninghe Damste J.S."/>
        </authorList>
    </citation>
    <scope>NUCLEOTIDE SEQUENCE [LARGE SCALE GENOMIC DNA]</scope>
    <source>
        <strain evidence="2">NIOZ-UU47</strain>
    </source>
</reference>
<organism evidence="2 3">
    <name type="scientific">Candidatus Desulfobia pelagia</name>
    <dbReference type="NCBI Taxonomy" id="2841692"/>
    <lineage>
        <taxon>Bacteria</taxon>
        <taxon>Pseudomonadati</taxon>
        <taxon>Thermodesulfobacteriota</taxon>
        <taxon>Desulfobulbia</taxon>
        <taxon>Desulfobulbales</taxon>
        <taxon>Desulfobulbaceae</taxon>
        <taxon>Candidatus Desulfobia</taxon>
    </lineage>
</organism>
<evidence type="ECO:0000313" key="2">
    <source>
        <dbReference type="EMBL" id="MBC8316780.1"/>
    </source>
</evidence>
<keyword evidence="1" id="KW-1133">Transmembrane helix</keyword>
<evidence type="ECO:0000313" key="3">
    <source>
        <dbReference type="Proteomes" id="UP000614424"/>
    </source>
</evidence>
<proteinExistence type="predicted"/>
<gene>
    <name evidence="2" type="ORF">H8E41_02675</name>
</gene>